<reference evidence="1 2" key="1">
    <citation type="submission" date="2023-02" db="EMBL/GenBank/DDBJ databases">
        <title>Dictyobacter halimunensis sp. nov., a new member of the class Ktedonobacteria from forest soil in a geothermal area.</title>
        <authorList>
            <person name="Rachmania M.K."/>
            <person name="Ningsih F."/>
            <person name="Sakai Y."/>
            <person name="Yabe S."/>
            <person name="Yokota A."/>
            <person name="Sjamsuridzal W."/>
        </authorList>
    </citation>
    <scope>NUCLEOTIDE SEQUENCE [LARGE SCALE GENOMIC DNA]</scope>
    <source>
        <strain evidence="1 2">S3.2.2.5</strain>
    </source>
</reference>
<dbReference type="Proteomes" id="UP001344906">
    <property type="component" value="Unassembled WGS sequence"/>
</dbReference>
<sequence>MDKINDPYQRSLEISSSITRQLDILQEQLLVLHAFCDRLKEKRSELQRNYISYSESLDPKNI</sequence>
<evidence type="ECO:0000313" key="1">
    <source>
        <dbReference type="EMBL" id="GLV58662.1"/>
    </source>
</evidence>
<dbReference type="EMBL" id="BSRI01000002">
    <property type="protein sequence ID" value="GLV58662.1"/>
    <property type="molecule type" value="Genomic_DNA"/>
</dbReference>
<evidence type="ECO:0000313" key="2">
    <source>
        <dbReference type="Proteomes" id="UP001344906"/>
    </source>
</evidence>
<keyword evidence="2" id="KW-1185">Reference proteome</keyword>
<proteinExistence type="predicted"/>
<comment type="caution">
    <text evidence="1">The sequence shown here is derived from an EMBL/GenBank/DDBJ whole genome shotgun (WGS) entry which is preliminary data.</text>
</comment>
<organism evidence="1 2">
    <name type="scientific">Dictyobacter halimunensis</name>
    <dbReference type="NCBI Taxonomy" id="3026934"/>
    <lineage>
        <taxon>Bacteria</taxon>
        <taxon>Bacillati</taxon>
        <taxon>Chloroflexota</taxon>
        <taxon>Ktedonobacteria</taxon>
        <taxon>Ktedonobacterales</taxon>
        <taxon>Dictyobacteraceae</taxon>
        <taxon>Dictyobacter</taxon>
    </lineage>
</organism>
<name>A0ABQ6FWM7_9CHLR</name>
<accession>A0ABQ6FWM7</accession>
<protein>
    <submittedName>
        <fullName evidence="1">Uncharacterized protein</fullName>
    </submittedName>
</protein>
<gene>
    <name evidence="1" type="ORF">KDH_54920</name>
</gene>